<dbReference type="RefSeq" id="WP_168022240.1">
    <property type="nucleotide sequence ID" value="NZ_JAATEP010000165.1"/>
</dbReference>
<keyword evidence="4 6" id="KW-0067">ATP-binding</keyword>
<name>A0ABX1BT60_9ACTN</name>
<reference evidence="6 7" key="1">
    <citation type="submission" date="2020-03" db="EMBL/GenBank/DDBJ databases">
        <title>WGS of actinomycetes isolated from Thailand.</title>
        <authorList>
            <person name="Thawai C."/>
        </authorList>
    </citation>
    <scope>NUCLEOTIDE SEQUENCE [LARGE SCALE GENOMIC DNA]</scope>
    <source>
        <strain evidence="6 7">FMUSA5-5</strain>
    </source>
</reference>
<keyword evidence="7" id="KW-1185">Reference proteome</keyword>
<dbReference type="PANTHER" id="PTHR43790:SF9">
    <property type="entry name" value="GALACTOFURANOSE TRANSPORTER ATP-BINDING PROTEIN YTFR"/>
    <property type="match status" value="1"/>
</dbReference>
<evidence type="ECO:0000256" key="3">
    <source>
        <dbReference type="ARBA" id="ARBA00022741"/>
    </source>
</evidence>
<dbReference type="Pfam" id="PF00005">
    <property type="entry name" value="ABC_tran"/>
    <property type="match status" value="1"/>
</dbReference>
<dbReference type="InterPro" id="IPR003439">
    <property type="entry name" value="ABC_transporter-like_ATP-bd"/>
</dbReference>
<dbReference type="SUPFAM" id="SSF52540">
    <property type="entry name" value="P-loop containing nucleoside triphosphate hydrolases"/>
    <property type="match status" value="1"/>
</dbReference>
<dbReference type="InterPro" id="IPR027417">
    <property type="entry name" value="P-loop_NTPase"/>
</dbReference>
<dbReference type="Proteomes" id="UP000696294">
    <property type="component" value="Unassembled WGS sequence"/>
</dbReference>
<evidence type="ECO:0000313" key="7">
    <source>
        <dbReference type="Proteomes" id="UP000696294"/>
    </source>
</evidence>
<dbReference type="InterPro" id="IPR050107">
    <property type="entry name" value="ABC_carbohydrate_import_ATPase"/>
</dbReference>
<evidence type="ECO:0000256" key="1">
    <source>
        <dbReference type="ARBA" id="ARBA00022448"/>
    </source>
</evidence>
<feature type="non-terminal residue" evidence="6">
    <location>
        <position position="178"/>
    </location>
</feature>
<protein>
    <submittedName>
        <fullName evidence="6">Sugar ABC transporter ATP-binding protein</fullName>
    </submittedName>
</protein>
<comment type="caution">
    <text evidence="6">The sequence shown here is derived from an EMBL/GenBank/DDBJ whole genome shotgun (WGS) entry which is preliminary data.</text>
</comment>
<feature type="domain" description="ABC transporter" evidence="5">
    <location>
        <begin position="8"/>
        <end position="178"/>
    </location>
</feature>
<dbReference type="PROSITE" id="PS50893">
    <property type="entry name" value="ABC_TRANSPORTER_2"/>
    <property type="match status" value="1"/>
</dbReference>
<accession>A0ABX1BT60</accession>
<organism evidence="6 7">
    <name type="scientific">Nonomuraea composti</name>
    <dbReference type="NCBI Taxonomy" id="2720023"/>
    <lineage>
        <taxon>Bacteria</taxon>
        <taxon>Bacillati</taxon>
        <taxon>Actinomycetota</taxon>
        <taxon>Actinomycetes</taxon>
        <taxon>Streptosporangiales</taxon>
        <taxon>Streptosporangiaceae</taxon>
        <taxon>Nonomuraea</taxon>
    </lineage>
</organism>
<gene>
    <name evidence="6" type="ORF">HCN51_57815</name>
</gene>
<dbReference type="EMBL" id="JAATEP010000165">
    <property type="protein sequence ID" value="NJP98971.1"/>
    <property type="molecule type" value="Genomic_DNA"/>
</dbReference>
<dbReference type="PANTHER" id="PTHR43790">
    <property type="entry name" value="CARBOHYDRATE TRANSPORT ATP-BINDING PROTEIN MG119-RELATED"/>
    <property type="match status" value="1"/>
</dbReference>
<sequence length="178" mass="19064">MTASTPVLTMTGISKQFPGVKALDGVDFRLLPGEVHALMGENGAGKSTLIKVLTGVHDIDEGRIELDGARVAFTGPLAAQQAGISTVYQEVNLCTNLSVAENIFIGREPRDRWGRIRWKEVRRRAAGILARLDLDIDVTASLSAYSLAVQQLVAIARAIDVQAKVLILDEPTSSLDAG</sequence>
<evidence type="ECO:0000256" key="4">
    <source>
        <dbReference type="ARBA" id="ARBA00022840"/>
    </source>
</evidence>
<dbReference type="GO" id="GO:0005524">
    <property type="term" value="F:ATP binding"/>
    <property type="evidence" value="ECO:0007669"/>
    <property type="project" value="UniProtKB-KW"/>
</dbReference>
<evidence type="ECO:0000313" key="6">
    <source>
        <dbReference type="EMBL" id="NJP98971.1"/>
    </source>
</evidence>
<dbReference type="CDD" id="cd03216">
    <property type="entry name" value="ABC_Carb_Monos_I"/>
    <property type="match status" value="1"/>
</dbReference>
<evidence type="ECO:0000256" key="2">
    <source>
        <dbReference type="ARBA" id="ARBA00022737"/>
    </source>
</evidence>
<keyword evidence="1" id="KW-0813">Transport</keyword>
<evidence type="ECO:0000259" key="5">
    <source>
        <dbReference type="PROSITE" id="PS50893"/>
    </source>
</evidence>
<keyword evidence="3" id="KW-0547">Nucleotide-binding</keyword>
<keyword evidence="2" id="KW-0677">Repeat</keyword>
<proteinExistence type="predicted"/>
<dbReference type="Gene3D" id="3.40.50.300">
    <property type="entry name" value="P-loop containing nucleotide triphosphate hydrolases"/>
    <property type="match status" value="1"/>
</dbReference>